<dbReference type="STRING" id="55758.MBFIL_01030"/>
<dbReference type="SMART" id="SM00849">
    <property type="entry name" value="Lactamase_B"/>
    <property type="match status" value="1"/>
</dbReference>
<evidence type="ECO:0000313" key="2">
    <source>
        <dbReference type="EMBL" id="KZX17554.1"/>
    </source>
</evidence>
<dbReference type="Pfam" id="PF19583">
    <property type="entry name" value="ODP"/>
    <property type="match status" value="1"/>
</dbReference>
<dbReference type="PROSITE" id="PS50902">
    <property type="entry name" value="FLAVODOXIN_LIKE"/>
    <property type="match status" value="1"/>
</dbReference>
<feature type="domain" description="Flavodoxin-like" evidence="1">
    <location>
        <begin position="260"/>
        <end position="401"/>
    </location>
</feature>
<accession>A0A166FD37</accession>
<keyword evidence="3" id="KW-1185">Reference proteome</keyword>
<dbReference type="Gene3D" id="3.60.15.10">
    <property type="entry name" value="Ribonuclease Z/Hydroxyacylglutathione hydrolase-like"/>
    <property type="match status" value="1"/>
</dbReference>
<dbReference type="EC" id="1.-.-.-" evidence="2"/>
<dbReference type="PATRIC" id="fig|55758.3.peg.116"/>
<dbReference type="PANTHER" id="PTHR43717">
    <property type="entry name" value="ANAEROBIC NITRIC OXIDE REDUCTASE FLAVORUBREDOXIN"/>
    <property type="match status" value="1"/>
</dbReference>
<dbReference type="PIRSF" id="PIRSF005243">
    <property type="entry name" value="ROO"/>
    <property type="match status" value="1"/>
</dbReference>
<dbReference type="OrthoDB" id="6433at2157"/>
<evidence type="ECO:0000259" key="1">
    <source>
        <dbReference type="PROSITE" id="PS50902"/>
    </source>
</evidence>
<dbReference type="Gene3D" id="3.40.50.360">
    <property type="match status" value="1"/>
</dbReference>
<dbReference type="InterPro" id="IPR036866">
    <property type="entry name" value="RibonucZ/Hydroxyglut_hydro"/>
</dbReference>
<dbReference type="RefSeq" id="WP_066970412.1">
    <property type="nucleotide sequence ID" value="NZ_LWMT01000012.1"/>
</dbReference>
<dbReference type="GO" id="GO:0009055">
    <property type="term" value="F:electron transfer activity"/>
    <property type="evidence" value="ECO:0007669"/>
    <property type="project" value="InterPro"/>
</dbReference>
<comment type="caution">
    <text evidence="2">The sequence shown here is derived from an EMBL/GenBank/DDBJ whole genome shotgun (WGS) entry which is preliminary data.</text>
</comment>
<reference evidence="2 3" key="1">
    <citation type="submission" date="2016-04" db="EMBL/GenBank/DDBJ databases">
        <title>Genome sequence of Methanobrevibacter filiformis DSM 11501.</title>
        <authorList>
            <person name="Poehlein A."/>
            <person name="Seedorf H."/>
            <person name="Daniel R."/>
        </authorList>
    </citation>
    <scope>NUCLEOTIDE SEQUENCE [LARGE SCALE GENOMIC DNA]</scope>
    <source>
        <strain evidence="2 3">DSM 11501</strain>
    </source>
</reference>
<keyword evidence="2" id="KW-0560">Oxidoreductase</keyword>
<dbReference type="InterPro" id="IPR008254">
    <property type="entry name" value="Flavodoxin/NO_synth"/>
</dbReference>
<dbReference type="PANTHER" id="PTHR43717:SF1">
    <property type="entry name" value="ANAEROBIC NITRIC OXIDE REDUCTASE FLAVORUBREDOXIN"/>
    <property type="match status" value="1"/>
</dbReference>
<dbReference type="GO" id="GO:0010181">
    <property type="term" value="F:FMN binding"/>
    <property type="evidence" value="ECO:0007669"/>
    <property type="project" value="InterPro"/>
</dbReference>
<dbReference type="EMBL" id="LWMT01000012">
    <property type="protein sequence ID" value="KZX17554.1"/>
    <property type="molecule type" value="Genomic_DNA"/>
</dbReference>
<dbReference type="InterPro" id="IPR029039">
    <property type="entry name" value="Flavoprotein-like_sf"/>
</dbReference>
<dbReference type="SUPFAM" id="SSF52218">
    <property type="entry name" value="Flavoproteins"/>
    <property type="match status" value="1"/>
</dbReference>
<dbReference type="Proteomes" id="UP000077066">
    <property type="component" value="Unassembled WGS sequence"/>
</dbReference>
<proteinExistence type="predicted"/>
<protein>
    <submittedName>
        <fullName evidence="2">Nitric oxide reductase</fullName>
        <ecNumber evidence="2">1.-.-.-</ecNumber>
    </submittedName>
</protein>
<dbReference type="GO" id="GO:0016491">
    <property type="term" value="F:oxidoreductase activity"/>
    <property type="evidence" value="ECO:0007669"/>
    <property type="project" value="UniProtKB-KW"/>
</dbReference>
<dbReference type="GO" id="GO:0046872">
    <property type="term" value="F:metal ion binding"/>
    <property type="evidence" value="ECO:0007669"/>
    <property type="project" value="InterPro"/>
</dbReference>
<dbReference type="InterPro" id="IPR016440">
    <property type="entry name" value="Rubredoxin-O_OxRdtase"/>
</dbReference>
<dbReference type="AlphaFoldDB" id="A0A166FD37"/>
<sequence>MKSSSKKINDGVYWVGVLDWDIRDYHGYKLDGTTYNCYLVFGKDKVALIDNSYPGTFPSLWGKIVDAFEKEGRDLKIDVVIQNHIEIDHSGTLPQIIKKFPELELYCSAQAVNGLKNYFPNLENFTFNIVKTGDTLDLGGKNFTFISAPMLHWPDSMFSLLHENGILFSNDAFGQHLCLSERFSDETSQDLLIRHAKKFYANLVTPSSSMVINKLKELVSTGLVNDVKIIAPSHGQIWRDPSLIINAYSDWASGVCKDKVTFIYDTMHHSTQKMVNAMIEGVLSEDVEVKSYFLHEDERSAAVTDVLDSKAVCIGSPTMMNNPYPSLGDLIYYFNCLSFSKTGKTKKAVVFGSKGWGGGANKKLSADLKEAGFEIFEEYDTLNIPSDEILNECFEIGKKLGQTIKSE</sequence>
<dbReference type="InterPro" id="IPR045761">
    <property type="entry name" value="ODP_dom"/>
</dbReference>
<dbReference type="CDD" id="cd07709">
    <property type="entry name" value="flavodiiron_proteins_MBL-fold"/>
    <property type="match status" value="1"/>
</dbReference>
<gene>
    <name evidence="2" type="primary">fprA_1</name>
    <name evidence="2" type="ORF">MBFIL_01030</name>
</gene>
<dbReference type="SUPFAM" id="SSF56281">
    <property type="entry name" value="Metallo-hydrolase/oxidoreductase"/>
    <property type="match status" value="1"/>
</dbReference>
<evidence type="ECO:0000313" key="3">
    <source>
        <dbReference type="Proteomes" id="UP000077066"/>
    </source>
</evidence>
<dbReference type="InterPro" id="IPR001279">
    <property type="entry name" value="Metallo-B-lactamas"/>
</dbReference>
<name>A0A166FD37_9EURY</name>
<dbReference type="Pfam" id="PF00258">
    <property type="entry name" value="Flavodoxin_1"/>
    <property type="match status" value="1"/>
</dbReference>
<organism evidence="2 3">
    <name type="scientific">Methanobrevibacter filiformis</name>
    <dbReference type="NCBI Taxonomy" id="55758"/>
    <lineage>
        <taxon>Archaea</taxon>
        <taxon>Methanobacteriati</taxon>
        <taxon>Methanobacteriota</taxon>
        <taxon>Methanomada group</taxon>
        <taxon>Methanobacteria</taxon>
        <taxon>Methanobacteriales</taxon>
        <taxon>Methanobacteriaceae</taxon>
        <taxon>Methanobrevibacter</taxon>
    </lineage>
</organism>